<accession>A0A0A9AII1</accession>
<reference evidence="1" key="1">
    <citation type="submission" date="2014-09" db="EMBL/GenBank/DDBJ databases">
        <authorList>
            <person name="Magalhaes I.L.F."/>
            <person name="Oliveira U."/>
            <person name="Santos F.R."/>
            <person name="Vidigal T.H.D.A."/>
            <person name="Brescovit A.D."/>
            <person name="Santos A.J."/>
        </authorList>
    </citation>
    <scope>NUCLEOTIDE SEQUENCE</scope>
    <source>
        <tissue evidence="1">Shoot tissue taken approximately 20 cm above the soil surface</tissue>
    </source>
</reference>
<protein>
    <submittedName>
        <fullName evidence="1">Uncharacterized protein</fullName>
    </submittedName>
</protein>
<organism evidence="1">
    <name type="scientific">Arundo donax</name>
    <name type="common">Giant reed</name>
    <name type="synonym">Donax arundinaceus</name>
    <dbReference type="NCBI Taxonomy" id="35708"/>
    <lineage>
        <taxon>Eukaryota</taxon>
        <taxon>Viridiplantae</taxon>
        <taxon>Streptophyta</taxon>
        <taxon>Embryophyta</taxon>
        <taxon>Tracheophyta</taxon>
        <taxon>Spermatophyta</taxon>
        <taxon>Magnoliopsida</taxon>
        <taxon>Liliopsida</taxon>
        <taxon>Poales</taxon>
        <taxon>Poaceae</taxon>
        <taxon>PACMAD clade</taxon>
        <taxon>Arundinoideae</taxon>
        <taxon>Arundineae</taxon>
        <taxon>Arundo</taxon>
    </lineage>
</organism>
<sequence length="39" mass="4712">MRTILLVMWPLRSHVSCHVILLKYRLTVLIFYCLNPCQH</sequence>
<reference evidence="1" key="2">
    <citation type="journal article" date="2015" name="Data Brief">
        <title>Shoot transcriptome of the giant reed, Arundo donax.</title>
        <authorList>
            <person name="Barrero R.A."/>
            <person name="Guerrero F.D."/>
            <person name="Moolhuijzen P."/>
            <person name="Goolsby J.A."/>
            <person name="Tidwell J."/>
            <person name="Bellgard S.E."/>
            <person name="Bellgard M.I."/>
        </authorList>
    </citation>
    <scope>NUCLEOTIDE SEQUENCE</scope>
    <source>
        <tissue evidence="1">Shoot tissue taken approximately 20 cm above the soil surface</tissue>
    </source>
</reference>
<proteinExistence type="predicted"/>
<name>A0A0A9AII1_ARUDO</name>
<evidence type="ECO:0000313" key="1">
    <source>
        <dbReference type="EMBL" id="JAD48750.1"/>
    </source>
</evidence>
<dbReference type="AlphaFoldDB" id="A0A0A9AII1"/>
<dbReference type="EMBL" id="GBRH01249145">
    <property type="protein sequence ID" value="JAD48750.1"/>
    <property type="molecule type" value="Transcribed_RNA"/>
</dbReference>